<evidence type="ECO:0000256" key="19">
    <source>
        <dbReference type="ARBA" id="ARBA00071084"/>
    </source>
</evidence>
<dbReference type="Gene3D" id="1.10.533.10">
    <property type="entry name" value="Death Domain, Fas"/>
    <property type="match status" value="1"/>
</dbReference>
<keyword evidence="6" id="KW-0945">Host-virus interaction</keyword>
<dbReference type="InterPro" id="IPR031964">
    <property type="entry name" value="CARD_dom"/>
</dbReference>
<dbReference type="GeneID" id="107103405"/>
<keyword evidence="5" id="KW-0597">Phosphoprotein</keyword>
<dbReference type="GO" id="GO:0051607">
    <property type="term" value="P:defense response to virus"/>
    <property type="evidence" value="ECO:0007669"/>
    <property type="project" value="UniProtKB-KW"/>
</dbReference>
<dbReference type="STRING" id="28743.ENSCVAP00000016026"/>
<dbReference type="RefSeq" id="XP_015258586.1">
    <property type="nucleotide sequence ID" value="XM_015403100.1"/>
</dbReference>
<dbReference type="GO" id="GO:0032728">
    <property type="term" value="P:positive regulation of interferon-beta production"/>
    <property type="evidence" value="ECO:0007669"/>
    <property type="project" value="UniProtKB-ARBA"/>
</dbReference>
<keyword evidence="18" id="KW-0449">Lipoprotein</keyword>
<evidence type="ECO:0000313" key="25">
    <source>
        <dbReference type="Proteomes" id="UP000265020"/>
    </source>
</evidence>
<keyword evidence="10" id="KW-0832">Ubl conjugation</keyword>
<dbReference type="GO" id="GO:1900227">
    <property type="term" value="P:positive regulation of NLRP3 inflammasome complex assembly"/>
    <property type="evidence" value="ECO:0007669"/>
    <property type="project" value="UniProtKB-ARBA"/>
</dbReference>
<evidence type="ECO:0000256" key="13">
    <source>
        <dbReference type="ARBA" id="ARBA00023118"/>
    </source>
</evidence>
<evidence type="ECO:0000256" key="12">
    <source>
        <dbReference type="ARBA" id="ARBA00022989"/>
    </source>
</evidence>
<dbReference type="GO" id="GO:0045087">
    <property type="term" value="P:innate immune response"/>
    <property type="evidence" value="ECO:0007669"/>
    <property type="project" value="UniProtKB-KW"/>
</dbReference>
<evidence type="ECO:0000256" key="1">
    <source>
        <dbReference type="ARBA" id="ARBA00004275"/>
    </source>
</evidence>
<evidence type="ECO:0000259" key="23">
    <source>
        <dbReference type="Pfam" id="PF16739"/>
    </source>
</evidence>
<keyword evidence="8" id="KW-0812">Transmembrane</keyword>
<evidence type="ECO:0000256" key="18">
    <source>
        <dbReference type="ARBA" id="ARBA00023288"/>
    </source>
</evidence>
<dbReference type="Ensembl" id="ENSCVAT00000024274.1">
    <property type="protein sequence ID" value="ENSCVAP00000016026.1"/>
    <property type="gene ID" value="ENSCVAG00000018907.1"/>
</dbReference>
<reference evidence="24" key="1">
    <citation type="submission" date="2025-08" db="UniProtKB">
        <authorList>
            <consortium name="Ensembl"/>
        </authorList>
    </citation>
    <scope>IDENTIFICATION</scope>
</reference>
<evidence type="ECO:0000256" key="6">
    <source>
        <dbReference type="ARBA" id="ARBA00022581"/>
    </source>
</evidence>
<comment type="subcellular location">
    <subcellularLocation>
        <location evidence="2">Mitochondrion outer membrane</location>
        <topology evidence="2">Single-pass membrane protein</topology>
    </subcellularLocation>
    <subcellularLocation>
        <location evidence="1">Peroxisome</location>
    </subcellularLocation>
</comment>
<evidence type="ECO:0000256" key="5">
    <source>
        <dbReference type="ARBA" id="ARBA00022553"/>
    </source>
</evidence>
<dbReference type="GO" id="GO:0035591">
    <property type="term" value="F:signaling adaptor activity"/>
    <property type="evidence" value="ECO:0007669"/>
    <property type="project" value="UniProtKB-ARBA"/>
</dbReference>
<protein>
    <recommendedName>
        <fullName evidence="19">Mitochondrial antiviral-signaling protein</fullName>
    </recommendedName>
    <alternativeName>
        <fullName evidence="20">Interferon beta promoter stimulator protein 1</fullName>
    </alternativeName>
    <alternativeName>
        <fullName evidence="21">Virus-induced-signaling adapter</fullName>
    </alternativeName>
</protein>
<keyword evidence="25" id="KW-1185">Reference proteome</keyword>
<dbReference type="GO" id="GO:1900063">
    <property type="term" value="P:regulation of peroxisome organization"/>
    <property type="evidence" value="ECO:0007669"/>
    <property type="project" value="UniProtKB-ARBA"/>
</dbReference>
<dbReference type="GO" id="GO:0070585">
    <property type="term" value="P:protein localization to mitochondrion"/>
    <property type="evidence" value="ECO:0007669"/>
    <property type="project" value="UniProtKB-ARBA"/>
</dbReference>
<reference evidence="24" key="2">
    <citation type="submission" date="2025-09" db="UniProtKB">
        <authorList>
            <consortium name="Ensembl"/>
        </authorList>
    </citation>
    <scope>IDENTIFICATION</scope>
</reference>
<dbReference type="Pfam" id="PF16739">
    <property type="entry name" value="CARD_2"/>
    <property type="match status" value="1"/>
</dbReference>
<feature type="compositionally biased region" description="Pro residues" evidence="22">
    <location>
        <begin position="185"/>
        <end position="195"/>
    </location>
</feature>
<dbReference type="RefSeq" id="XP_015258587.1">
    <property type="nucleotide sequence ID" value="XM_015403101.1"/>
</dbReference>
<keyword evidence="9" id="KW-1000">Mitochondrion outer membrane</keyword>
<dbReference type="GeneTree" id="ENSGT01030000234772"/>
<evidence type="ECO:0000256" key="20">
    <source>
        <dbReference type="ARBA" id="ARBA00082620"/>
    </source>
</evidence>
<dbReference type="SUPFAM" id="SSF47986">
    <property type="entry name" value="DEATH domain"/>
    <property type="match status" value="1"/>
</dbReference>
<proteinExistence type="predicted"/>
<evidence type="ECO:0000256" key="16">
    <source>
        <dbReference type="ARBA" id="ARBA00023139"/>
    </source>
</evidence>
<feature type="region of interest" description="Disordered" evidence="22">
    <location>
        <begin position="120"/>
        <end position="407"/>
    </location>
</feature>
<keyword evidence="16" id="KW-0564">Palmitate</keyword>
<evidence type="ECO:0000256" key="22">
    <source>
        <dbReference type="SAM" id="MobiDB-lite"/>
    </source>
</evidence>
<evidence type="ECO:0000256" key="14">
    <source>
        <dbReference type="ARBA" id="ARBA00023128"/>
    </source>
</evidence>
<keyword evidence="14" id="KW-0496">Mitochondrion</keyword>
<dbReference type="InterPro" id="IPR011029">
    <property type="entry name" value="DEATH-like_dom_sf"/>
</dbReference>
<evidence type="ECO:0000256" key="4">
    <source>
        <dbReference type="ARBA" id="ARBA00022499"/>
    </source>
</evidence>
<evidence type="ECO:0000256" key="3">
    <source>
        <dbReference type="ARBA" id="ARBA00022481"/>
    </source>
</evidence>
<dbReference type="GO" id="GO:0032755">
    <property type="term" value="P:positive regulation of interleukin-6 production"/>
    <property type="evidence" value="ECO:0007669"/>
    <property type="project" value="UniProtKB-ARBA"/>
</dbReference>
<feature type="compositionally biased region" description="Polar residues" evidence="22">
    <location>
        <begin position="373"/>
        <end position="407"/>
    </location>
</feature>
<feature type="compositionally biased region" description="Low complexity" evidence="22">
    <location>
        <begin position="152"/>
        <end position="171"/>
    </location>
</feature>
<feature type="domain" description="Caspase recruitment" evidence="23">
    <location>
        <begin position="6"/>
        <end position="93"/>
    </location>
</feature>
<dbReference type="GO" id="GO:0002753">
    <property type="term" value="P:cytoplasmic pattern recognition receptor signaling pathway"/>
    <property type="evidence" value="ECO:0007669"/>
    <property type="project" value="UniProtKB-ARBA"/>
</dbReference>
<evidence type="ECO:0000256" key="15">
    <source>
        <dbReference type="ARBA" id="ARBA00023136"/>
    </source>
</evidence>
<keyword evidence="17" id="KW-0576">Peroxisome</keyword>
<accession>A0A3Q2DAV2</accession>
<dbReference type="GO" id="GO:0032727">
    <property type="term" value="P:positive regulation of interferon-alpha production"/>
    <property type="evidence" value="ECO:0007669"/>
    <property type="project" value="UniProtKB-ARBA"/>
</dbReference>
<keyword evidence="12" id="KW-1133">Transmembrane helix</keyword>
<dbReference type="AlphaFoldDB" id="A0A3Q2DAV2"/>
<evidence type="ECO:0000256" key="9">
    <source>
        <dbReference type="ARBA" id="ARBA00022787"/>
    </source>
</evidence>
<keyword evidence="13" id="KW-0051">Antiviral defense</keyword>
<dbReference type="FunFam" id="1.10.533.10:FF:000063">
    <property type="entry name" value="Mitochondrial antiviral-signaling protein"/>
    <property type="match status" value="1"/>
</dbReference>
<feature type="compositionally biased region" description="Basic and acidic residues" evidence="22">
    <location>
        <begin position="505"/>
        <end position="519"/>
    </location>
</feature>
<dbReference type="GO" id="GO:0005741">
    <property type="term" value="C:mitochondrial outer membrane"/>
    <property type="evidence" value="ECO:0007669"/>
    <property type="project" value="UniProtKB-SubCell"/>
</dbReference>
<evidence type="ECO:0000256" key="2">
    <source>
        <dbReference type="ARBA" id="ARBA00004572"/>
    </source>
</evidence>
<evidence type="ECO:0000256" key="10">
    <source>
        <dbReference type="ARBA" id="ARBA00022843"/>
    </source>
</evidence>
<dbReference type="CDD" id="cd08811">
    <property type="entry name" value="CARD_IPS1"/>
    <property type="match status" value="1"/>
</dbReference>
<name>A0A3Q2DAV2_CYPVA</name>
<organism evidence="24 25">
    <name type="scientific">Cyprinodon variegatus</name>
    <name type="common">Sheepshead minnow</name>
    <dbReference type="NCBI Taxonomy" id="28743"/>
    <lineage>
        <taxon>Eukaryota</taxon>
        <taxon>Metazoa</taxon>
        <taxon>Chordata</taxon>
        <taxon>Craniata</taxon>
        <taxon>Vertebrata</taxon>
        <taxon>Euteleostomi</taxon>
        <taxon>Actinopterygii</taxon>
        <taxon>Neopterygii</taxon>
        <taxon>Teleostei</taxon>
        <taxon>Neoteleostei</taxon>
        <taxon>Acanthomorphata</taxon>
        <taxon>Ovalentaria</taxon>
        <taxon>Atherinomorphae</taxon>
        <taxon>Cyprinodontiformes</taxon>
        <taxon>Cyprinodontidae</taxon>
        <taxon>Cyprinodon</taxon>
    </lineage>
</organism>
<feature type="compositionally biased region" description="Basic and acidic residues" evidence="22">
    <location>
        <begin position="214"/>
        <end position="230"/>
    </location>
</feature>
<dbReference type="GO" id="GO:0005777">
    <property type="term" value="C:peroxisome"/>
    <property type="evidence" value="ECO:0007669"/>
    <property type="project" value="UniProtKB-SubCell"/>
</dbReference>
<evidence type="ECO:0000313" key="24">
    <source>
        <dbReference type="Ensembl" id="ENSCVAP00000016026.1"/>
    </source>
</evidence>
<dbReference type="CTD" id="57506"/>
<keyword evidence="7" id="KW-0399">Innate immunity</keyword>
<dbReference type="OrthoDB" id="9909785at2759"/>
<dbReference type="GO" id="GO:0002230">
    <property type="term" value="P:positive regulation of defense response to virus by host"/>
    <property type="evidence" value="ECO:0007669"/>
    <property type="project" value="UniProtKB-ARBA"/>
</dbReference>
<feature type="compositionally biased region" description="Polar residues" evidence="22">
    <location>
        <begin position="277"/>
        <end position="303"/>
    </location>
</feature>
<evidence type="ECO:0000256" key="7">
    <source>
        <dbReference type="ARBA" id="ARBA00022588"/>
    </source>
</evidence>
<dbReference type="OMA" id="PHIDQKF"/>
<keyword evidence="4" id="KW-1017">Isopeptide bond</keyword>
<evidence type="ECO:0000256" key="21">
    <source>
        <dbReference type="ARBA" id="ARBA00083233"/>
    </source>
</evidence>
<feature type="region of interest" description="Disordered" evidence="22">
    <location>
        <begin position="486"/>
        <end position="544"/>
    </location>
</feature>
<evidence type="ECO:0000256" key="8">
    <source>
        <dbReference type="ARBA" id="ARBA00022692"/>
    </source>
</evidence>
<sequence length="570" mass="61075">MPFASDKLYDVYLRRNMPTIVSRVKVREIMPHLSCLTSHDRENIEAKRETSGNYDGMVLLLDCLKRRENWPEQFIQALEACEHTTLAAEIRKEYESLQNIQHPSADSAPKTVVRAHVHPAPAASKLPISESSGTGQAAAAQPAETLPSPVHTPAQQQVPQVAAVQASQTVSPPEPPQSVLQDEVPPLPSTPPPSPEIQHPQVSDVRPLLGRNAPHQEPEENSESDIRDASGDASSVPLETSLGEEEAVVDVVTSPQQQPLVPHSETATLLAPDPLQTDVTTNDKQLQQPSLTPINSDESSLFTLTPEKHPVQDTTPPVHQVPTAALHPEESPEQAAEQSVKSKPQADAAVGTSPEPRVERRNSVNEDDVENTMCLSKPTQLLSVYPENTPSPSAEASNALEQPYSGNSGRLEISEAASHAACTAVGANLGNAVSVQENGIAPDLSQPEENHYESPNQSFEVRENVVHLTEMPSIPNLDTPVQQPQIVNGEPAKGGFSSTATSAKAADDSEASLRSHHSESYTPAGAGASDRVLEQKSVPNPTPDHANRNYLIGAAAGVAALAFILMKLKN</sequence>
<keyword evidence="11" id="KW-0391">Immunity</keyword>
<dbReference type="InterPro" id="IPR042144">
    <property type="entry name" value="CARD_IPS1"/>
</dbReference>
<dbReference type="GO" id="GO:0045071">
    <property type="term" value="P:negative regulation of viral genome replication"/>
    <property type="evidence" value="ECO:0007669"/>
    <property type="project" value="UniProtKB-ARBA"/>
</dbReference>
<dbReference type="Proteomes" id="UP000265020">
    <property type="component" value="Unassembled WGS sequence"/>
</dbReference>
<keyword evidence="15" id="KW-0472">Membrane</keyword>
<evidence type="ECO:0000256" key="11">
    <source>
        <dbReference type="ARBA" id="ARBA00022859"/>
    </source>
</evidence>
<dbReference type="KEGG" id="cvg:107103405"/>
<keyword evidence="3" id="KW-0488">Methylation</keyword>
<evidence type="ECO:0000256" key="17">
    <source>
        <dbReference type="ARBA" id="ARBA00023140"/>
    </source>
</evidence>